<reference evidence="3 4" key="1">
    <citation type="submission" date="2014-06" db="EMBL/GenBank/DDBJ databases">
        <authorList>
            <person name="Swart Estienne"/>
        </authorList>
    </citation>
    <scope>NUCLEOTIDE SEQUENCE [LARGE SCALE GENOMIC DNA]</scope>
    <source>
        <strain evidence="3 4">130c</strain>
    </source>
</reference>
<sequence>MSQYCKSKKQILELFTSIDVYGRPFTLTFKGQKTFKTPVGALATGIIFVTLVSYISYKSVRLFCKLFQITTKDLEKEDNKIGRYVLNEAQNDNPDIIDVQQVLIISDNDTSERGFDIAFGGYNDISPKYGHVSAVHYTKTREIDSVTNKVGNKFILAECVLDNKFENQQLELIKCKDLYFNYPRKNESAYLDVADLLCIKDKSMLKLGGAWTTKRLQEIDICLAPCENSTANNFSCAPQTEIETYFKDIRYVNQYFDFDDLEQPVKKYIEDRYFIPVQTFQQKGMEIFIKKSFPQLNDDYNPFSRTKYEPFVQVDNFIEYTSKVNYYMNCYVKVILRVDLEYEIYTRQVYTFADLLTDLGGIFSALFAIGSISVSFISENMFYSQIIKDVYQTQSYNDKKVQSSNQNDFESQRDLDKHSISDQSPKTALFQSPSNTSQKRLLWDFSSETNILEKVLVEIQSRLRFKYNFKNIIQYTFKCYRRKHIHEKKSEDKYRRMFLFEKGIKKIDHEFDAISLCKHMKQLKLLTSVLLDPTQKLLLGFQRKNALDSESSDHYSDDDDDVQIIKKMKTKNEFVRLMCLGRIKTQLKEYFDKKNGRFKEIDQRLFEGIMNKHLDLSKRIASQGSPSNQFKDNDNTITTQNLHSRLMKMSFRLDNSAIGKSQGQDGLLSTMGATIQNQHQLLKLNKVHNDDQIETNRIDMKQTGNANEIENFMPVPLNSVTSGSTSKQKLAGIINYPKYNKITIPTLNKLSQGQEAENTIDDQINTLRFSKLRSKRKFIKTRRGNGHKQDEDDDETTNNKTDMQQDH</sequence>
<dbReference type="PANTHER" id="PTHR31398">
    <property type="entry name" value="MEIOTIC NUCLEAR DIVISION PROTEIN 1 HOMOLOG"/>
    <property type="match status" value="1"/>
</dbReference>
<keyword evidence="2" id="KW-0472">Membrane</keyword>
<feature type="region of interest" description="Disordered" evidence="1">
    <location>
        <begin position="777"/>
        <end position="807"/>
    </location>
</feature>
<dbReference type="AlphaFoldDB" id="A0A077ZYL9"/>
<gene>
    <name evidence="3" type="primary">Contig18978.g20127</name>
    <name evidence="3" type="ORF">STYLEM_3276</name>
</gene>
<dbReference type="InParanoid" id="A0A077ZYL9"/>
<proteinExistence type="predicted"/>
<keyword evidence="2" id="KW-0812">Transmembrane</keyword>
<feature type="compositionally biased region" description="Low complexity" evidence="1">
    <location>
        <begin position="798"/>
        <end position="807"/>
    </location>
</feature>
<dbReference type="Proteomes" id="UP000039865">
    <property type="component" value="Unassembled WGS sequence"/>
</dbReference>
<evidence type="ECO:0000313" key="3">
    <source>
        <dbReference type="EMBL" id="CDW74282.1"/>
    </source>
</evidence>
<keyword evidence="2" id="KW-1133">Transmembrane helix</keyword>
<evidence type="ECO:0000256" key="2">
    <source>
        <dbReference type="SAM" id="Phobius"/>
    </source>
</evidence>
<feature type="compositionally biased region" description="Basic residues" evidence="1">
    <location>
        <begin position="777"/>
        <end position="786"/>
    </location>
</feature>
<evidence type="ECO:0000313" key="4">
    <source>
        <dbReference type="Proteomes" id="UP000039865"/>
    </source>
</evidence>
<name>A0A077ZYL9_STYLE</name>
<dbReference type="EMBL" id="CCKQ01003176">
    <property type="protein sequence ID" value="CDW74282.1"/>
    <property type="molecule type" value="Genomic_DNA"/>
</dbReference>
<feature type="transmembrane region" description="Helical" evidence="2">
    <location>
        <begin position="39"/>
        <end position="57"/>
    </location>
</feature>
<evidence type="ECO:0000256" key="1">
    <source>
        <dbReference type="SAM" id="MobiDB-lite"/>
    </source>
</evidence>
<keyword evidence="4" id="KW-1185">Reference proteome</keyword>
<organism evidence="3 4">
    <name type="scientific">Stylonychia lemnae</name>
    <name type="common">Ciliate</name>
    <dbReference type="NCBI Taxonomy" id="5949"/>
    <lineage>
        <taxon>Eukaryota</taxon>
        <taxon>Sar</taxon>
        <taxon>Alveolata</taxon>
        <taxon>Ciliophora</taxon>
        <taxon>Intramacronucleata</taxon>
        <taxon>Spirotrichea</taxon>
        <taxon>Stichotrichia</taxon>
        <taxon>Sporadotrichida</taxon>
        <taxon>Oxytrichidae</taxon>
        <taxon>Stylonychinae</taxon>
        <taxon>Stylonychia</taxon>
    </lineage>
</organism>
<protein>
    <submittedName>
        <fullName evidence="3">Uncharacterized protein</fullName>
    </submittedName>
</protein>
<dbReference type="GO" id="GO:0007131">
    <property type="term" value="P:reciprocal meiotic recombination"/>
    <property type="evidence" value="ECO:0007669"/>
    <property type="project" value="TreeGrafter"/>
</dbReference>
<dbReference type="PANTHER" id="PTHR31398:SF0">
    <property type="entry name" value="MEIOTIC NUCLEAR DIVISION PROTEIN 1 HOMOLOG"/>
    <property type="match status" value="1"/>
</dbReference>
<accession>A0A077ZYL9</accession>
<dbReference type="GO" id="GO:0005634">
    <property type="term" value="C:nucleus"/>
    <property type="evidence" value="ECO:0007669"/>
    <property type="project" value="TreeGrafter"/>
</dbReference>